<evidence type="ECO:0000313" key="3">
    <source>
        <dbReference type="EMBL" id="MFB9905743.1"/>
    </source>
</evidence>
<organism evidence="3 4">
    <name type="scientific">Allokutzneria oryzae</name>
    <dbReference type="NCBI Taxonomy" id="1378989"/>
    <lineage>
        <taxon>Bacteria</taxon>
        <taxon>Bacillati</taxon>
        <taxon>Actinomycetota</taxon>
        <taxon>Actinomycetes</taxon>
        <taxon>Pseudonocardiales</taxon>
        <taxon>Pseudonocardiaceae</taxon>
        <taxon>Allokutzneria</taxon>
    </lineage>
</organism>
<accession>A0ABV5ZZW8</accession>
<proteinExistence type="inferred from homology"/>
<dbReference type="Gene3D" id="3.30.370.10">
    <property type="entry name" value="Barstar-like"/>
    <property type="match status" value="1"/>
</dbReference>
<dbReference type="InterPro" id="IPR000468">
    <property type="entry name" value="Barstar"/>
</dbReference>
<protein>
    <submittedName>
        <fullName evidence="3">Barstar family protein</fullName>
    </submittedName>
</protein>
<evidence type="ECO:0000259" key="2">
    <source>
        <dbReference type="Pfam" id="PF01337"/>
    </source>
</evidence>
<dbReference type="EMBL" id="JBHLZU010000015">
    <property type="protein sequence ID" value="MFB9905743.1"/>
    <property type="molecule type" value="Genomic_DNA"/>
</dbReference>
<evidence type="ECO:0000256" key="1">
    <source>
        <dbReference type="ARBA" id="ARBA00006845"/>
    </source>
</evidence>
<dbReference type="Proteomes" id="UP001589693">
    <property type="component" value="Unassembled WGS sequence"/>
</dbReference>
<dbReference type="SUPFAM" id="SSF52038">
    <property type="entry name" value="Barstar-related"/>
    <property type="match status" value="1"/>
</dbReference>
<sequence length="121" mass="13156">MYVIPAGEHSGREGFFRAIDRVIRLSPPLLSARSWDAFSDSLWEGIDSLGSDRIVIIWPDSSALSDGFPEEFELALAVLDDVARMLADPGVTSGNPKRVSIFVGRSGEDERPRDFGGSIGC</sequence>
<comment type="similarity">
    <text evidence="1">Belongs to the barstar family.</text>
</comment>
<keyword evidence="4" id="KW-1185">Reference proteome</keyword>
<gene>
    <name evidence="3" type="ORF">ACFFQA_17555</name>
</gene>
<feature type="domain" description="Barstar (barnase inhibitor)" evidence="2">
    <location>
        <begin position="9"/>
        <end position="91"/>
    </location>
</feature>
<comment type="caution">
    <text evidence="3">The sequence shown here is derived from an EMBL/GenBank/DDBJ whole genome shotgun (WGS) entry which is preliminary data.</text>
</comment>
<reference evidence="3 4" key="1">
    <citation type="submission" date="2024-09" db="EMBL/GenBank/DDBJ databases">
        <authorList>
            <person name="Sun Q."/>
            <person name="Mori K."/>
        </authorList>
    </citation>
    <scope>NUCLEOTIDE SEQUENCE [LARGE SCALE GENOMIC DNA]</scope>
    <source>
        <strain evidence="3 4">TBRC 7907</strain>
    </source>
</reference>
<dbReference type="RefSeq" id="WP_377853064.1">
    <property type="nucleotide sequence ID" value="NZ_JBHLZU010000015.1"/>
</dbReference>
<evidence type="ECO:0000313" key="4">
    <source>
        <dbReference type="Proteomes" id="UP001589693"/>
    </source>
</evidence>
<name>A0ABV5ZZW8_9PSEU</name>
<dbReference type="InterPro" id="IPR035905">
    <property type="entry name" value="Barstar-like_sf"/>
</dbReference>
<dbReference type="Pfam" id="PF01337">
    <property type="entry name" value="Barstar"/>
    <property type="match status" value="1"/>
</dbReference>